<dbReference type="GO" id="GO:0030643">
    <property type="term" value="P:intracellular phosphate ion homeostasis"/>
    <property type="evidence" value="ECO:0007669"/>
    <property type="project" value="InterPro"/>
</dbReference>
<evidence type="ECO:0000256" key="1">
    <source>
        <dbReference type="ARBA" id="ARBA00004496"/>
    </source>
</evidence>
<dbReference type="Gene3D" id="1.20.58.220">
    <property type="entry name" value="Phosphate transport system protein phou homolog 2, domain 2"/>
    <property type="match status" value="1"/>
</dbReference>
<dbReference type="Proteomes" id="UP000051450">
    <property type="component" value="Unassembled WGS sequence"/>
</dbReference>
<dbReference type="InterPro" id="IPR026022">
    <property type="entry name" value="PhoU_dom"/>
</dbReference>
<comment type="caution">
    <text evidence="9">The sequence shown here is derived from an EMBL/GenBank/DDBJ whole genome shotgun (WGS) entry which is preliminary data.</text>
</comment>
<sequence length="228" mass="26299">MRLLFDEEQEKLHIRFSEMGMMVSEAIHKSVSAFINHDKELAHEVIVGDYKINEREMKLEKQTLEMIALYQPVTSDLRDIVTVLKAISDLERMGDHAVSIARSTIRVKGNPRVREIEDEIGIMGDHARKMVEEVLTAYIKKDAEKARKVAKSDLEIDQYFTTIYDQCIHEMKTNPETVVGSADYLMVATYLERIGDYVTNVCEWIVYLKNGRITELNPGKSELEKENE</sequence>
<comment type="similarity">
    <text evidence="2 7">Belongs to the PhoU family.</text>
</comment>
<feature type="domain" description="PhoU" evidence="8">
    <location>
        <begin position="122"/>
        <end position="205"/>
    </location>
</feature>
<dbReference type="FunFam" id="1.20.58.220:FF:000004">
    <property type="entry name" value="Phosphate-specific transport system accessory protein PhoU"/>
    <property type="match status" value="1"/>
</dbReference>
<protein>
    <recommendedName>
        <fullName evidence="7">Phosphate-specific transport system accessory protein PhoU</fullName>
    </recommendedName>
</protein>
<comment type="subcellular location">
    <subcellularLocation>
        <location evidence="1 7">Cytoplasm</location>
    </subcellularLocation>
</comment>
<dbReference type="GO" id="GO:0005737">
    <property type="term" value="C:cytoplasm"/>
    <property type="evidence" value="ECO:0007669"/>
    <property type="project" value="UniProtKB-SubCell"/>
</dbReference>
<dbReference type="AlphaFoldDB" id="A0A0R1HI63"/>
<evidence type="ECO:0000256" key="2">
    <source>
        <dbReference type="ARBA" id="ARBA00008107"/>
    </source>
</evidence>
<dbReference type="GeneID" id="83548993"/>
<evidence type="ECO:0000313" key="9">
    <source>
        <dbReference type="EMBL" id="KRK46102.1"/>
    </source>
</evidence>
<dbReference type="Pfam" id="PF01895">
    <property type="entry name" value="PhoU"/>
    <property type="match status" value="2"/>
</dbReference>
<dbReference type="InterPro" id="IPR038078">
    <property type="entry name" value="PhoU-like_sf"/>
</dbReference>
<evidence type="ECO:0000256" key="3">
    <source>
        <dbReference type="ARBA" id="ARBA00011738"/>
    </source>
</evidence>
<proteinExistence type="inferred from homology"/>
<dbReference type="GO" id="GO:0045936">
    <property type="term" value="P:negative regulation of phosphate metabolic process"/>
    <property type="evidence" value="ECO:0007669"/>
    <property type="project" value="InterPro"/>
</dbReference>
<comment type="function">
    <text evidence="7">Plays a role in the regulation of phosphate uptake.</text>
</comment>
<evidence type="ECO:0000313" key="10">
    <source>
        <dbReference type="Proteomes" id="UP000051450"/>
    </source>
</evidence>
<feature type="domain" description="PhoU" evidence="8">
    <location>
        <begin position="17"/>
        <end position="103"/>
    </location>
</feature>
<dbReference type="RefSeq" id="WP_057973687.1">
    <property type="nucleotide sequence ID" value="NZ_AZDI01000002.1"/>
</dbReference>
<dbReference type="PATRIC" id="fig|1423719.4.peg.613"/>
<dbReference type="NCBIfam" id="TIGR02135">
    <property type="entry name" value="phoU_full"/>
    <property type="match status" value="1"/>
</dbReference>
<dbReference type="InterPro" id="IPR028366">
    <property type="entry name" value="PhoU"/>
</dbReference>
<comment type="subunit">
    <text evidence="3 7">Homodimer.</text>
</comment>
<accession>A0A0R1HI63</accession>
<organism evidence="9 10">
    <name type="scientific">Dellaglioa algida DSM 15638</name>
    <dbReference type="NCBI Taxonomy" id="1423719"/>
    <lineage>
        <taxon>Bacteria</taxon>
        <taxon>Bacillati</taxon>
        <taxon>Bacillota</taxon>
        <taxon>Bacilli</taxon>
        <taxon>Lactobacillales</taxon>
        <taxon>Lactobacillaceae</taxon>
        <taxon>Dellaglioa</taxon>
    </lineage>
</organism>
<dbReference type="OrthoDB" id="9814256at2"/>
<evidence type="ECO:0000256" key="7">
    <source>
        <dbReference type="PIRNR" id="PIRNR003107"/>
    </source>
</evidence>
<dbReference type="GO" id="GO:0006817">
    <property type="term" value="P:phosphate ion transport"/>
    <property type="evidence" value="ECO:0007669"/>
    <property type="project" value="UniProtKB-KW"/>
</dbReference>
<keyword evidence="5 7" id="KW-0963">Cytoplasm</keyword>
<evidence type="ECO:0000259" key="8">
    <source>
        <dbReference type="Pfam" id="PF01895"/>
    </source>
</evidence>
<dbReference type="PANTHER" id="PTHR42930:SF3">
    <property type="entry name" value="PHOSPHATE-SPECIFIC TRANSPORT SYSTEM ACCESSORY PROTEIN PHOU"/>
    <property type="match status" value="1"/>
</dbReference>
<dbReference type="PANTHER" id="PTHR42930">
    <property type="entry name" value="PHOSPHATE-SPECIFIC TRANSPORT SYSTEM ACCESSORY PROTEIN PHOU"/>
    <property type="match status" value="1"/>
</dbReference>
<dbReference type="SUPFAM" id="SSF109755">
    <property type="entry name" value="PhoU-like"/>
    <property type="match status" value="1"/>
</dbReference>
<dbReference type="EMBL" id="AZDI01000002">
    <property type="protein sequence ID" value="KRK46102.1"/>
    <property type="molecule type" value="Genomic_DNA"/>
</dbReference>
<dbReference type="STRING" id="1423719.FC66_GL000603"/>
<keyword evidence="4 7" id="KW-0813">Transport</keyword>
<evidence type="ECO:0000256" key="6">
    <source>
        <dbReference type="ARBA" id="ARBA00022592"/>
    </source>
</evidence>
<name>A0A0R1HI63_9LACO</name>
<evidence type="ECO:0000256" key="4">
    <source>
        <dbReference type="ARBA" id="ARBA00022448"/>
    </source>
</evidence>
<gene>
    <name evidence="9" type="ORF">FC66_GL000603</name>
</gene>
<evidence type="ECO:0000256" key="5">
    <source>
        <dbReference type="ARBA" id="ARBA00022490"/>
    </source>
</evidence>
<keyword evidence="10" id="KW-1185">Reference proteome</keyword>
<keyword evidence="6 7" id="KW-0592">Phosphate transport</keyword>
<dbReference type="PIRSF" id="PIRSF003107">
    <property type="entry name" value="PhoU"/>
    <property type="match status" value="1"/>
</dbReference>
<reference evidence="9 10" key="1">
    <citation type="journal article" date="2015" name="Genome Announc.">
        <title>Expanding the biotechnology potential of lactobacilli through comparative genomics of 213 strains and associated genera.</title>
        <authorList>
            <person name="Sun Z."/>
            <person name="Harris H.M."/>
            <person name="McCann A."/>
            <person name="Guo C."/>
            <person name="Argimon S."/>
            <person name="Zhang W."/>
            <person name="Yang X."/>
            <person name="Jeffery I.B."/>
            <person name="Cooney J.C."/>
            <person name="Kagawa T.F."/>
            <person name="Liu W."/>
            <person name="Song Y."/>
            <person name="Salvetti E."/>
            <person name="Wrobel A."/>
            <person name="Rasinkangas P."/>
            <person name="Parkhill J."/>
            <person name="Rea M.C."/>
            <person name="O'Sullivan O."/>
            <person name="Ritari J."/>
            <person name="Douillard F.P."/>
            <person name="Paul Ross R."/>
            <person name="Yang R."/>
            <person name="Briner A.E."/>
            <person name="Felis G.E."/>
            <person name="de Vos W.M."/>
            <person name="Barrangou R."/>
            <person name="Klaenhammer T.R."/>
            <person name="Caufield P.W."/>
            <person name="Cui Y."/>
            <person name="Zhang H."/>
            <person name="O'Toole P.W."/>
        </authorList>
    </citation>
    <scope>NUCLEOTIDE SEQUENCE [LARGE SCALE GENOMIC DNA]</scope>
    <source>
        <strain evidence="9 10">DSM 15638</strain>
    </source>
</reference>